<dbReference type="EMBL" id="CP064781">
    <property type="protein sequence ID" value="QRJ62507.1"/>
    <property type="molecule type" value="Genomic_DNA"/>
</dbReference>
<dbReference type="KEGG" id="ares:IWH25_12025"/>
<accession>A0A974PVY5</accession>
<evidence type="ECO:0000256" key="1">
    <source>
        <dbReference type="SAM" id="SignalP"/>
    </source>
</evidence>
<dbReference type="AlphaFoldDB" id="A0A974PVY5"/>
<dbReference type="SUPFAM" id="SSF159594">
    <property type="entry name" value="XCC0632-like"/>
    <property type="match status" value="1"/>
</dbReference>
<dbReference type="InterPro" id="IPR005586">
    <property type="entry name" value="ABC_trans_aux"/>
</dbReference>
<feature type="chain" id="PRO_5037294399" evidence="1">
    <location>
        <begin position="19"/>
        <end position="192"/>
    </location>
</feature>
<dbReference type="RefSeq" id="WP_203386039.1">
    <property type="nucleotide sequence ID" value="NZ_CP064781.1"/>
</dbReference>
<dbReference type="Proteomes" id="UP000663444">
    <property type="component" value="Chromosome"/>
</dbReference>
<keyword evidence="1" id="KW-0732">Signal</keyword>
<evidence type="ECO:0000313" key="3">
    <source>
        <dbReference type="EMBL" id="QRJ62507.1"/>
    </source>
</evidence>
<sequence length="192" mass="19822">MKRIAFLLSGLLILAACAGSGRGRADIAIYDLGPAAAAPATAAPPGIALEIRLPAWLDAQAMSYRLAYADPQRLHAFAQARWAASPQQLLQQRLRQQLALTPGGAPCTLRVELDDFSQSFASPGSSSALVSGEALLLGKGRALRARQPLRIEVPAASADAAGGAAALAAAADRLSTTLAQWLQGQDLAACRG</sequence>
<organism evidence="3 4">
    <name type="scientific">Azospira restricta</name>
    <dbReference type="NCBI Taxonomy" id="404405"/>
    <lineage>
        <taxon>Bacteria</taxon>
        <taxon>Pseudomonadati</taxon>
        <taxon>Pseudomonadota</taxon>
        <taxon>Betaproteobacteria</taxon>
        <taxon>Rhodocyclales</taxon>
        <taxon>Rhodocyclaceae</taxon>
        <taxon>Azospira</taxon>
    </lineage>
</organism>
<protein>
    <submittedName>
        <fullName evidence="3">Membrane integrity-associated transporter subunit PqiC</fullName>
    </submittedName>
</protein>
<reference evidence="3" key="1">
    <citation type="submission" date="2020-11" db="EMBL/GenBank/DDBJ databases">
        <title>Azospira restricta DSM 18626 genome sequence.</title>
        <authorList>
            <person name="Moe W.M."/>
        </authorList>
    </citation>
    <scope>NUCLEOTIDE SEQUENCE</scope>
    <source>
        <strain evidence="3">DSM 18626</strain>
    </source>
</reference>
<dbReference type="Gene3D" id="3.40.50.10610">
    <property type="entry name" value="ABC-type transport auxiliary lipoprotein component"/>
    <property type="match status" value="1"/>
</dbReference>
<keyword evidence="4" id="KW-1185">Reference proteome</keyword>
<proteinExistence type="predicted"/>
<dbReference type="Pfam" id="PF03886">
    <property type="entry name" value="ABC_trans_aux"/>
    <property type="match status" value="1"/>
</dbReference>
<feature type="signal peptide" evidence="1">
    <location>
        <begin position="1"/>
        <end position="18"/>
    </location>
</feature>
<name>A0A974PVY5_9RHOO</name>
<evidence type="ECO:0000259" key="2">
    <source>
        <dbReference type="Pfam" id="PF03886"/>
    </source>
</evidence>
<dbReference type="PROSITE" id="PS51257">
    <property type="entry name" value="PROKAR_LIPOPROTEIN"/>
    <property type="match status" value="1"/>
</dbReference>
<evidence type="ECO:0000313" key="4">
    <source>
        <dbReference type="Proteomes" id="UP000663444"/>
    </source>
</evidence>
<gene>
    <name evidence="3" type="ORF">IWH25_12025</name>
</gene>
<feature type="domain" description="ABC-type transport auxiliary lipoprotein component" evidence="2">
    <location>
        <begin position="30"/>
        <end position="179"/>
    </location>
</feature>